<sequence>MDGRWHRVAVEGDTAGKQSGSYKGFLDDGVPNGLIMNYRAGGVAEKWIATGHHLDPADLDRLKTESQARQAQQAEDRQAQQRDAAKRAFGLHANAAPAPADHPYLVRKGVPPLADLRVTGDNKLLLPLRDGAGALWNVQTIDADGTKRFLHQGRKSGLCATIDGDPKGPLLVAEGYATGATLHGATGLGVAVALDAGNLEAVATTLRQTMPGRGLVIAADDDHARPDNPGLTKAVAAARAVDARVIVPPFTAAERARGLTDWNDLAGARGPAATRAILATLGLGTRQDRARTMANTKVKPKAPALGL</sequence>
<organism evidence="3 4">
    <name type="scientific">Roseospira visakhapatnamensis</name>
    <dbReference type="NCBI Taxonomy" id="390880"/>
    <lineage>
        <taxon>Bacteria</taxon>
        <taxon>Pseudomonadati</taxon>
        <taxon>Pseudomonadota</taxon>
        <taxon>Alphaproteobacteria</taxon>
        <taxon>Rhodospirillales</taxon>
        <taxon>Rhodospirillaceae</taxon>
        <taxon>Roseospira</taxon>
    </lineage>
</organism>
<dbReference type="EMBL" id="JACIGK010000083">
    <property type="protein sequence ID" value="MBB4268301.1"/>
    <property type="molecule type" value="Genomic_DNA"/>
</dbReference>
<evidence type="ECO:0000256" key="1">
    <source>
        <dbReference type="SAM" id="MobiDB-lite"/>
    </source>
</evidence>
<feature type="domain" description="Toprim" evidence="2">
    <location>
        <begin position="170"/>
        <end position="271"/>
    </location>
</feature>
<keyword evidence="4" id="KW-1185">Reference proteome</keyword>
<dbReference type="CDD" id="cd01029">
    <property type="entry name" value="TOPRIM_primases"/>
    <property type="match status" value="1"/>
</dbReference>
<proteinExistence type="predicted"/>
<comment type="caution">
    <text evidence="3">The sequence shown here is derived from an EMBL/GenBank/DDBJ whole genome shotgun (WGS) entry which is preliminary data.</text>
</comment>
<protein>
    <submittedName>
        <fullName evidence="3">Phage/plasmid primase-like uncharacterized protein</fullName>
    </submittedName>
</protein>
<feature type="region of interest" description="Disordered" evidence="1">
    <location>
        <begin position="65"/>
        <end position="84"/>
    </location>
</feature>
<reference evidence="3 4" key="1">
    <citation type="submission" date="2020-08" db="EMBL/GenBank/DDBJ databases">
        <title>Genome sequencing of Purple Non-Sulfur Bacteria from various extreme environments.</title>
        <authorList>
            <person name="Mayer M."/>
        </authorList>
    </citation>
    <scope>NUCLEOTIDE SEQUENCE [LARGE SCALE GENOMIC DNA]</scope>
    <source>
        <strain evidence="3 4">JA131</strain>
    </source>
</reference>
<dbReference type="InterPro" id="IPR006171">
    <property type="entry name" value="TOPRIM_dom"/>
</dbReference>
<evidence type="ECO:0000313" key="3">
    <source>
        <dbReference type="EMBL" id="MBB4268301.1"/>
    </source>
</evidence>
<feature type="compositionally biased region" description="Basic and acidic residues" evidence="1">
    <location>
        <begin position="74"/>
        <end position="84"/>
    </location>
</feature>
<dbReference type="Proteomes" id="UP000554286">
    <property type="component" value="Unassembled WGS sequence"/>
</dbReference>
<dbReference type="InterPro" id="IPR034154">
    <property type="entry name" value="TOPRIM_DnaG/twinkle"/>
</dbReference>
<dbReference type="AlphaFoldDB" id="A0A7W6RGT6"/>
<dbReference type="Pfam" id="PF13362">
    <property type="entry name" value="Toprim_3"/>
    <property type="match status" value="1"/>
</dbReference>
<accession>A0A7W6RGT6</accession>
<name>A0A7W6RGT6_9PROT</name>
<evidence type="ECO:0000313" key="4">
    <source>
        <dbReference type="Proteomes" id="UP000554286"/>
    </source>
</evidence>
<gene>
    <name evidence="3" type="ORF">GGD89_003965</name>
</gene>
<evidence type="ECO:0000259" key="2">
    <source>
        <dbReference type="Pfam" id="PF13362"/>
    </source>
</evidence>